<dbReference type="EMBL" id="CP119313">
    <property type="protein sequence ID" value="WEK21734.1"/>
    <property type="molecule type" value="Genomic_DNA"/>
</dbReference>
<evidence type="ECO:0000256" key="4">
    <source>
        <dbReference type="ARBA" id="ARBA00023136"/>
    </source>
</evidence>
<dbReference type="PROSITE" id="PS51257">
    <property type="entry name" value="PROKAR_LIPOPROTEIN"/>
    <property type="match status" value="1"/>
</dbReference>
<comment type="similarity">
    <text evidence="2">Belongs to the SusD family.</text>
</comment>
<dbReference type="Gene3D" id="1.25.40.900">
    <property type="match status" value="1"/>
</dbReference>
<feature type="domain" description="RagB/SusD" evidence="6">
    <location>
        <begin position="343"/>
        <end position="475"/>
    </location>
</feature>
<protein>
    <submittedName>
        <fullName evidence="8">RagB/SusD family nutrient uptake outer membrane protein</fullName>
    </submittedName>
</protein>
<accession>A0AAJ5WDZ2</accession>
<dbReference type="InterPro" id="IPR012944">
    <property type="entry name" value="SusD_RagB_dom"/>
</dbReference>
<sequence>MNLHKITIRSIVSCLAVSLLLTIGACKKMLDLKPIDQLDEKDIFLSVDKLESAVLGAYQGWYPEYTLRIASVMSDECRLGLQNSGVSSAGQNLFRWTYSSADEEILDPWKNGYMVIDRVNRLLTGLNNVPVHNDTDKERLNHLKGELLAIRAYQHFDLYRLYGSGGIYKDNNYAVPYMRKSDIGSQPSRPNSATFFEFFWGDIATAESLINEHSNIRIGLSAVYALHARAALYTGKFDEAISFATKVIDKYPLAGSQEFADVWKDKSNAEVIFKLKRTNVSTIRPGDIFYNIGADRILFAPALKLLDLYDQENDVRYSSWFENDPQLVNKGDLPNIIKKYEGDEAAQNRNDVKLFRTGEMFLIRAEAYLQNGNRPAATDDLNRLRLARITDYIPVRFKSISSLKLAIEQERYKELPYEGHRYFDLKRQEQPIQRDEQDAEDNFLTLQANAKSYYLPIPQAEILSNNNIKPNNPGW</sequence>
<proteinExistence type="inferred from homology"/>
<gene>
    <name evidence="8" type="ORF">P0Y49_11375</name>
</gene>
<dbReference type="SUPFAM" id="SSF48452">
    <property type="entry name" value="TPR-like"/>
    <property type="match status" value="1"/>
</dbReference>
<evidence type="ECO:0000256" key="2">
    <source>
        <dbReference type="ARBA" id="ARBA00006275"/>
    </source>
</evidence>
<evidence type="ECO:0000256" key="5">
    <source>
        <dbReference type="ARBA" id="ARBA00023237"/>
    </source>
</evidence>
<evidence type="ECO:0000259" key="7">
    <source>
        <dbReference type="Pfam" id="PF14322"/>
    </source>
</evidence>
<comment type="subcellular location">
    <subcellularLocation>
        <location evidence="1">Cell outer membrane</location>
    </subcellularLocation>
</comment>
<evidence type="ECO:0000259" key="6">
    <source>
        <dbReference type="Pfam" id="PF07980"/>
    </source>
</evidence>
<evidence type="ECO:0000256" key="1">
    <source>
        <dbReference type="ARBA" id="ARBA00004442"/>
    </source>
</evidence>
<evidence type="ECO:0000256" key="3">
    <source>
        <dbReference type="ARBA" id="ARBA00022729"/>
    </source>
</evidence>
<name>A0AAJ5WDZ2_9SPHI</name>
<dbReference type="Gene3D" id="2.20.20.130">
    <property type="match status" value="1"/>
</dbReference>
<dbReference type="GO" id="GO:0009279">
    <property type="term" value="C:cell outer membrane"/>
    <property type="evidence" value="ECO:0007669"/>
    <property type="project" value="UniProtKB-SubCell"/>
</dbReference>
<dbReference type="Gene3D" id="1.25.40.390">
    <property type="match status" value="1"/>
</dbReference>
<keyword evidence="5" id="KW-0998">Cell outer membrane</keyword>
<dbReference type="InterPro" id="IPR011990">
    <property type="entry name" value="TPR-like_helical_dom_sf"/>
</dbReference>
<dbReference type="Pfam" id="PF07980">
    <property type="entry name" value="SusD_RagB"/>
    <property type="match status" value="1"/>
</dbReference>
<dbReference type="AlphaFoldDB" id="A0AAJ5WDZ2"/>
<evidence type="ECO:0000313" key="8">
    <source>
        <dbReference type="EMBL" id="WEK21734.1"/>
    </source>
</evidence>
<evidence type="ECO:0000313" key="9">
    <source>
        <dbReference type="Proteomes" id="UP001214530"/>
    </source>
</evidence>
<keyword evidence="4" id="KW-0472">Membrane</keyword>
<keyword evidence="3" id="KW-0732">Signal</keyword>
<organism evidence="8 9">
    <name type="scientific">Candidatus Pedobacter colombiensis</name>
    <dbReference type="NCBI Taxonomy" id="3121371"/>
    <lineage>
        <taxon>Bacteria</taxon>
        <taxon>Pseudomonadati</taxon>
        <taxon>Bacteroidota</taxon>
        <taxon>Sphingobacteriia</taxon>
        <taxon>Sphingobacteriales</taxon>
        <taxon>Sphingobacteriaceae</taxon>
        <taxon>Pedobacter</taxon>
    </lineage>
</organism>
<dbReference type="Proteomes" id="UP001214530">
    <property type="component" value="Chromosome"/>
</dbReference>
<dbReference type="InterPro" id="IPR033985">
    <property type="entry name" value="SusD-like_N"/>
</dbReference>
<feature type="domain" description="SusD-like N-terminal" evidence="7">
    <location>
        <begin position="30"/>
        <end position="231"/>
    </location>
</feature>
<reference evidence="8" key="1">
    <citation type="submission" date="2023-03" db="EMBL/GenBank/DDBJ databases">
        <title>Andean soil-derived lignocellulolytic bacterial consortium as a source of novel taxa and putative plastic-active enzymes.</title>
        <authorList>
            <person name="Diaz-Garcia L."/>
            <person name="Chuvochina M."/>
            <person name="Feuerriegel G."/>
            <person name="Bunk B."/>
            <person name="Sproer C."/>
            <person name="Streit W.R."/>
            <person name="Rodriguez L.M."/>
            <person name="Overmann J."/>
            <person name="Jimenez D.J."/>
        </authorList>
    </citation>
    <scope>NUCLEOTIDE SEQUENCE</scope>
    <source>
        <strain evidence="8">MAG 3858</strain>
    </source>
</reference>
<dbReference type="Pfam" id="PF14322">
    <property type="entry name" value="SusD-like_3"/>
    <property type="match status" value="1"/>
</dbReference>